<dbReference type="GO" id="GO:0018064">
    <property type="term" value="F:protein-L-histidine N-tele-methyltransferase activity"/>
    <property type="evidence" value="ECO:0007669"/>
    <property type="project" value="UniProtKB-EC"/>
</dbReference>
<keyword evidence="8" id="KW-0539">Nucleus</keyword>
<evidence type="ECO:0000256" key="4">
    <source>
        <dbReference type="ARBA" id="ARBA00022490"/>
    </source>
</evidence>
<evidence type="ECO:0000256" key="8">
    <source>
        <dbReference type="ARBA" id="ARBA00023242"/>
    </source>
</evidence>
<dbReference type="InterPro" id="IPR029063">
    <property type="entry name" value="SAM-dependent_MTases_sf"/>
</dbReference>
<keyword evidence="6" id="KW-0808">Transferase</keyword>
<comment type="similarity">
    <text evidence="9">Belongs to the methyltransferase superfamily. METTL18 family.</text>
</comment>
<accession>A0A9P5N7F4</accession>
<dbReference type="PANTHER" id="PTHR14614:SF39">
    <property type="entry name" value="HISTIDINE PROTEIN METHYLTRANSFERASE 1 HOMOLOG"/>
    <property type="match status" value="1"/>
</dbReference>
<evidence type="ECO:0000256" key="3">
    <source>
        <dbReference type="ARBA" id="ARBA00012533"/>
    </source>
</evidence>
<evidence type="ECO:0000256" key="7">
    <source>
        <dbReference type="ARBA" id="ARBA00022691"/>
    </source>
</evidence>
<evidence type="ECO:0000256" key="6">
    <source>
        <dbReference type="ARBA" id="ARBA00022679"/>
    </source>
</evidence>
<dbReference type="GO" id="GO:0005737">
    <property type="term" value="C:cytoplasm"/>
    <property type="evidence" value="ECO:0007669"/>
    <property type="project" value="UniProtKB-SubCell"/>
</dbReference>
<evidence type="ECO:0000313" key="11">
    <source>
        <dbReference type="Proteomes" id="UP000724874"/>
    </source>
</evidence>
<evidence type="ECO:0000256" key="9">
    <source>
        <dbReference type="ARBA" id="ARBA00038126"/>
    </source>
</evidence>
<dbReference type="InterPro" id="IPR019410">
    <property type="entry name" value="Methyltransf_16"/>
</dbReference>
<sequence length="375" mass="41380">MFKFDFNVEELDDTEDFLQLGMESTTTVEVENDPKTEVPPTQLEPFFEVSLSQLVPTTLVRRDLFDARFQLISEGAGDTVDDTTHGDSKTGTLLEDLDSGRQALAFLDAPSDLVPGVYEGGLKTWEETSSFYPYVGKKILEVGCGTGVPSIYIFRELLSSISSPEIPASKTEVHLQDYNASVLQLVTLPNIFLTWYTSHHADTYRSSINDTEIAPTISFTDPGELPITPELKAAFLHSIESLNISLRFFSGSWNTFKPLDTIGSAGYDIVLTSETIYRTENLNPLIELLQTACISEPHSTLAKLVSSQLKLEDTTAENNLDHDYLCLVAAKVLYFGVGGGVSDFLKLVQGRKGETSTVLERNSGVGRLIILIRWG</sequence>
<dbReference type="OrthoDB" id="1723750at2759"/>
<protein>
    <recommendedName>
        <fullName evidence="3">protein-histidine N-methyltransferase</fullName>
        <ecNumber evidence="3">2.1.1.85</ecNumber>
    </recommendedName>
</protein>
<organism evidence="10 11">
    <name type="scientific">Gymnopilus junonius</name>
    <name type="common">Spectacular rustgill mushroom</name>
    <name type="synonym">Gymnopilus spectabilis subsp. junonius</name>
    <dbReference type="NCBI Taxonomy" id="109634"/>
    <lineage>
        <taxon>Eukaryota</taxon>
        <taxon>Fungi</taxon>
        <taxon>Dikarya</taxon>
        <taxon>Basidiomycota</taxon>
        <taxon>Agaricomycotina</taxon>
        <taxon>Agaricomycetes</taxon>
        <taxon>Agaricomycetidae</taxon>
        <taxon>Agaricales</taxon>
        <taxon>Agaricineae</taxon>
        <taxon>Hymenogastraceae</taxon>
        <taxon>Gymnopilus</taxon>
    </lineage>
</organism>
<dbReference type="SUPFAM" id="SSF53335">
    <property type="entry name" value="S-adenosyl-L-methionine-dependent methyltransferases"/>
    <property type="match status" value="1"/>
</dbReference>
<dbReference type="GO" id="GO:0005634">
    <property type="term" value="C:nucleus"/>
    <property type="evidence" value="ECO:0007669"/>
    <property type="project" value="UniProtKB-SubCell"/>
</dbReference>
<dbReference type="PANTHER" id="PTHR14614">
    <property type="entry name" value="HEPATOCELLULAR CARCINOMA-ASSOCIATED ANTIGEN"/>
    <property type="match status" value="1"/>
</dbReference>
<dbReference type="AlphaFoldDB" id="A0A9P5N7F4"/>
<reference evidence="10" key="1">
    <citation type="submission" date="2020-11" db="EMBL/GenBank/DDBJ databases">
        <authorList>
            <consortium name="DOE Joint Genome Institute"/>
            <person name="Ahrendt S."/>
            <person name="Riley R."/>
            <person name="Andreopoulos W."/>
            <person name="LaButti K."/>
            <person name="Pangilinan J."/>
            <person name="Ruiz-duenas F.J."/>
            <person name="Barrasa J.M."/>
            <person name="Sanchez-Garcia M."/>
            <person name="Camarero S."/>
            <person name="Miyauchi S."/>
            <person name="Serrano A."/>
            <person name="Linde D."/>
            <person name="Babiker R."/>
            <person name="Drula E."/>
            <person name="Ayuso-Fernandez I."/>
            <person name="Pacheco R."/>
            <person name="Padilla G."/>
            <person name="Ferreira P."/>
            <person name="Barriuso J."/>
            <person name="Kellner H."/>
            <person name="Castanera R."/>
            <person name="Alfaro M."/>
            <person name="Ramirez L."/>
            <person name="Pisabarro A.G."/>
            <person name="Kuo A."/>
            <person name="Tritt A."/>
            <person name="Lipzen A."/>
            <person name="He G."/>
            <person name="Yan M."/>
            <person name="Ng V."/>
            <person name="Cullen D."/>
            <person name="Martin F."/>
            <person name="Rosso M.-N."/>
            <person name="Henrissat B."/>
            <person name="Hibbett D."/>
            <person name="Martinez A.T."/>
            <person name="Grigoriev I.V."/>
        </authorList>
    </citation>
    <scope>NUCLEOTIDE SEQUENCE</scope>
    <source>
        <strain evidence="10">AH 44721</strain>
    </source>
</reference>
<evidence type="ECO:0000313" key="10">
    <source>
        <dbReference type="EMBL" id="KAF8869631.1"/>
    </source>
</evidence>
<gene>
    <name evidence="10" type="ORF">CPB84DRAFT_1818567</name>
</gene>
<dbReference type="EMBL" id="JADNYJ010000418">
    <property type="protein sequence ID" value="KAF8869631.1"/>
    <property type="molecule type" value="Genomic_DNA"/>
</dbReference>
<dbReference type="GO" id="GO:0032259">
    <property type="term" value="P:methylation"/>
    <property type="evidence" value="ECO:0007669"/>
    <property type="project" value="UniProtKB-KW"/>
</dbReference>
<evidence type="ECO:0000256" key="1">
    <source>
        <dbReference type="ARBA" id="ARBA00004123"/>
    </source>
</evidence>
<keyword evidence="7" id="KW-0949">S-adenosyl-L-methionine</keyword>
<proteinExistence type="inferred from homology"/>
<evidence type="ECO:0000256" key="5">
    <source>
        <dbReference type="ARBA" id="ARBA00022603"/>
    </source>
</evidence>
<evidence type="ECO:0000256" key="2">
    <source>
        <dbReference type="ARBA" id="ARBA00004496"/>
    </source>
</evidence>
<keyword evidence="5" id="KW-0489">Methyltransferase</keyword>
<dbReference type="EC" id="2.1.1.85" evidence="3"/>
<keyword evidence="11" id="KW-1185">Reference proteome</keyword>
<name>A0A9P5N7F4_GYMJU</name>
<comment type="caution">
    <text evidence="10">The sequence shown here is derived from an EMBL/GenBank/DDBJ whole genome shotgun (WGS) entry which is preliminary data.</text>
</comment>
<dbReference type="Proteomes" id="UP000724874">
    <property type="component" value="Unassembled WGS sequence"/>
</dbReference>
<dbReference type="Gene3D" id="3.40.50.150">
    <property type="entry name" value="Vaccinia Virus protein VP39"/>
    <property type="match status" value="1"/>
</dbReference>
<keyword evidence="4" id="KW-0963">Cytoplasm</keyword>
<comment type="subcellular location">
    <subcellularLocation>
        <location evidence="2">Cytoplasm</location>
    </subcellularLocation>
    <subcellularLocation>
        <location evidence="1">Nucleus</location>
    </subcellularLocation>
</comment>